<evidence type="ECO:0000313" key="1">
    <source>
        <dbReference type="EnsemblPlants" id="ONIVA05G25880.1"/>
    </source>
</evidence>
<dbReference type="HOGENOM" id="CLU_2389922_0_0_1"/>
<evidence type="ECO:0000313" key="2">
    <source>
        <dbReference type="Proteomes" id="UP000006591"/>
    </source>
</evidence>
<sequence>MSVESLHMAYPTLSIADDDDVVYLLSKRTRRGAVKMVFSVNTRARVLEKLAKLHSMSHHGFMRCFLSTGISKHLKPTASLALTLGHPDVYYYDL</sequence>
<reference evidence="1" key="1">
    <citation type="submission" date="2015-04" db="UniProtKB">
        <authorList>
            <consortium name="EnsemblPlants"/>
        </authorList>
    </citation>
    <scope>IDENTIFICATION</scope>
    <source>
        <strain evidence="1">SL10</strain>
    </source>
</reference>
<dbReference type="Proteomes" id="UP000006591">
    <property type="component" value="Chromosome 5"/>
</dbReference>
<name>A0A0E0HHR6_ORYNI</name>
<dbReference type="AlphaFoldDB" id="A0A0E0HHR6"/>
<organism evidence="1">
    <name type="scientific">Oryza nivara</name>
    <name type="common">Indian wild rice</name>
    <name type="synonym">Oryza sativa f. spontanea</name>
    <dbReference type="NCBI Taxonomy" id="4536"/>
    <lineage>
        <taxon>Eukaryota</taxon>
        <taxon>Viridiplantae</taxon>
        <taxon>Streptophyta</taxon>
        <taxon>Embryophyta</taxon>
        <taxon>Tracheophyta</taxon>
        <taxon>Spermatophyta</taxon>
        <taxon>Magnoliopsida</taxon>
        <taxon>Liliopsida</taxon>
        <taxon>Poales</taxon>
        <taxon>Poaceae</taxon>
        <taxon>BOP clade</taxon>
        <taxon>Oryzoideae</taxon>
        <taxon>Oryzeae</taxon>
        <taxon>Oryzinae</taxon>
        <taxon>Oryza</taxon>
    </lineage>
</organism>
<dbReference type="EnsemblPlants" id="ONIVA05G25880.1">
    <property type="protein sequence ID" value="ONIVA05G25880.1"/>
    <property type="gene ID" value="ONIVA05G25880"/>
</dbReference>
<reference evidence="1" key="2">
    <citation type="submission" date="2018-04" db="EMBL/GenBank/DDBJ databases">
        <title>OnivRS2 (Oryza nivara Reference Sequence Version 2).</title>
        <authorList>
            <person name="Zhang J."/>
            <person name="Kudrna D."/>
            <person name="Lee S."/>
            <person name="Talag J."/>
            <person name="Rajasekar S."/>
            <person name="Welchert J."/>
            <person name="Hsing Y.-I."/>
            <person name="Wing R.A."/>
        </authorList>
    </citation>
    <scope>NUCLEOTIDE SEQUENCE [LARGE SCALE GENOMIC DNA]</scope>
    <source>
        <strain evidence="1">SL10</strain>
    </source>
</reference>
<protein>
    <submittedName>
        <fullName evidence="1">Uncharacterized protein</fullName>
    </submittedName>
</protein>
<proteinExistence type="predicted"/>
<dbReference type="Gramene" id="ONIVA05G25880.1">
    <property type="protein sequence ID" value="ONIVA05G25880.1"/>
    <property type="gene ID" value="ONIVA05G25880"/>
</dbReference>
<accession>A0A0E0HHR6</accession>
<keyword evidence="2" id="KW-1185">Reference proteome</keyword>